<dbReference type="InterPro" id="IPR052209">
    <property type="entry name" value="CbiZ"/>
</dbReference>
<dbReference type="Pfam" id="PF01955">
    <property type="entry name" value="CbiZ"/>
    <property type="match status" value="1"/>
</dbReference>
<sequence>MTVPLSLDRPWLRFDLGGPHQVLSWALNRPGFVTASAISWREVRNADLTPDLDVLDWLTGQLAARGTPDDVCFLTSRDIRAVTEHTATAGSATARAVATVGLSNAERIGTRLDRSGKDWGTINVAVQTDVALTQSALIEMMAIATQARTVAVLEVNHHLPTGSATGTGTDCIAVAAPVGDTPFAGMHTDLGEAVGRAVHTAVLEGAQEWMRTSRRSEVV</sequence>
<dbReference type="PANTHER" id="PTHR35336">
    <property type="entry name" value="ADENOSYLCOBINAMIDE AMIDOHYDROLASE"/>
    <property type="match status" value="1"/>
</dbReference>
<keyword evidence="1" id="KW-0378">Hydrolase</keyword>
<proteinExistence type="predicted"/>
<comment type="caution">
    <text evidence="1">The sequence shown here is derived from an EMBL/GenBank/DDBJ whole genome shotgun (WGS) entry which is preliminary data.</text>
</comment>
<dbReference type="PANTHER" id="PTHR35336:SF5">
    <property type="entry name" value="ADENOSYLCOBINAMIDE AMIDOHYDROLASE"/>
    <property type="match status" value="1"/>
</dbReference>
<dbReference type="InterPro" id="IPR002808">
    <property type="entry name" value="AdoCbi_amidolase"/>
</dbReference>
<protein>
    <submittedName>
        <fullName evidence="1">Adenosylcobinamide amidohydrolase</fullName>
    </submittedName>
</protein>
<gene>
    <name evidence="1" type="ORF">SUH3_19385</name>
</gene>
<dbReference type="EMBL" id="JAMD01000005">
    <property type="protein sequence ID" value="KEJ95676.1"/>
    <property type="molecule type" value="Genomic_DNA"/>
</dbReference>
<dbReference type="Proteomes" id="UP000027746">
    <property type="component" value="Unassembled WGS sequence"/>
</dbReference>
<accession>A0A073J1W0</accession>
<dbReference type="RefSeq" id="WP_037925797.1">
    <property type="nucleotide sequence ID" value="NZ_CP054599.1"/>
</dbReference>
<reference evidence="1 2" key="1">
    <citation type="submission" date="2014-01" db="EMBL/GenBank/DDBJ databases">
        <title>Sulfitobacter sp. H3 (MCCC 1A00686) Genome Sequencing.</title>
        <authorList>
            <person name="Lai Q."/>
            <person name="Hong Z."/>
        </authorList>
    </citation>
    <scope>NUCLEOTIDE SEQUENCE [LARGE SCALE GENOMIC DNA]</scope>
    <source>
        <strain evidence="1 2">H3</strain>
    </source>
</reference>
<name>A0A073J1W0_9RHOB</name>
<organism evidence="1 2">
    <name type="scientific">Pseudosulfitobacter pseudonitzschiae</name>
    <dbReference type="NCBI Taxonomy" id="1402135"/>
    <lineage>
        <taxon>Bacteria</taxon>
        <taxon>Pseudomonadati</taxon>
        <taxon>Pseudomonadota</taxon>
        <taxon>Alphaproteobacteria</taxon>
        <taxon>Rhodobacterales</taxon>
        <taxon>Roseobacteraceae</taxon>
        <taxon>Pseudosulfitobacter</taxon>
    </lineage>
</organism>
<dbReference type="GO" id="GO:0016787">
    <property type="term" value="F:hydrolase activity"/>
    <property type="evidence" value="ECO:0007669"/>
    <property type="project" value="UniProtKB-KW"/>
</dbReference>
<dbReference type="OrthoDB" id="9767827at2"/>
<evidence type="ECO:0000313" key="2">
    <source>
        <dbReference type="Proteomes" id="UP000027746"/>
    </source>
</evidence>
<keyword evidence="2" id="KW-1185">Reference proteome</keyword>
<dbReference type="GeneID" id="68869582"/>
<evidence type="ECO:0000313" key="1">
    <source>
        <dbReference type="EMBL" id="KEJ95676.1"/>
    </source>
</evidence>
<dbReference type="AlphaFoldDB" id="A0A073J1W0"/>